<sequence length="227" mass="25258">MVHKQIKPSNKESLEMTHTKNDALNSSEFQPSAIHLELLEALLDDEATYPWNPASPESEDFFHQCDAHFAIDELLEVDSGRQEAFYSHLDTLWSNTPTLQSQCNTPVVSISKLKESLQSAISSRIPHEWIEKIAQKASDLFNSPMSIADQLVEIAASVVPALGADDLSVLARPYAYAMRSETTTLESTLKKVGGHEWNNLSEIEQARVSVAVAYYALQQLKNSQAID</sequence>
<protein>
    <submittedName>
        <fullName evidence="1">Uncharacterized protein</fullName>
    </submittedName>
</protein>
<dbReference type="Proteomes" id="UP000271624">
    <property type="component" value="Unassembled WGS sequence"/>
</dbReference>
<evidence type="ECO:0000313" key="1">
    <source>
        <dbReference type="EMBL" id="RUT01248.1"/>
    </source>
</evidence>
<gene>
    <name evidence="1" type="ORF">DSM106972_067990</name>
</gene>
<organism evidence="1 2">
    <name type="scientific">Dulcicalothrix desertica PCC 7102</name>
    <dbReference type="NCBI Taxonomy" id="232991"/>
    <lineage>
        <taxon>Bacteria</taxon>
        <taxon>Bacillati</taxon>
        <taxon>Cyanobacteriota</taxon>
        <taxon>Cyanophyceae</taxon>
        <taxon>Nostocales</taxon>
        <taxon>Calotrichaceae</taxon>
        <taxon>Dulcicalothrix</taxon>
    </lineage>
</organism>
<dbReference type="AlphaFoldDB" id="A0A3S1CEI8"/>
<comment type="caution">
    <text evidence="1">The sequence shown here is derived from an EMBL/GenBank/DDBJ whole genome shotgun (WGS) entry which is preliminary data.</text>
</comment>
<name>A0A3S1CEI8_9CYAN</name>
<evidence type="ECO:0000313" key="2">
    <source>
        <dbReference type="Proteomes" id="UP000271624"/>
    </source>
</evidence>
<accession>A0A3S1CEI8</accession>
<dbReference type="EMBL" id="RSCL01000020">
    <property type="protein sequence ID" value="RUT01248.1"/>
    <property type="molecule type" value="Genomic_DNA"/>
</dbReference>
<keyword evidence="2" id="KW-1185">Reference proteome</keyword>
<reference evidence="1" key="2">
    <citation type="journal article" date="2019" name="Genome Biol. Evol.">
        <title>Day and night: Metabolic profiles and evolutionary relationships of six axenic non-marine cyanobacteria.</title>
        <authorList>
            <person name="Will S.E."/>
            <person name="Henke P."/>
            <person name="Boedeker C."/>
            <person name="Huang S."/>
            <person name="Brinkmann H."/>
            <person name="Rohde M."/>
            <person name="Jarek M."/>
            <person name="Friedl T."/>
            <person name="Seufert S."/>
            <person name="Schumacher M."/>
            <person name="Overmann J."/>
            <person name="Neumann-Schaal M."/>
            <person name="Petersen J."/>
        </authorList>
    </citation>
    <scope>NUCLEOTIDE SEQUENCE [LARGE SCALE GENOMIC DNA]</scope>
    <source>
        <strain evidence="1">PCC 7102</strain>
    </source>
</reference>
<proteinExistence type="predicted"/>
<reference evidence="1" key="1">
    <citation type="submission" date="2018-12" db="EMBL/GenBank/DDBJ databases">
        <authorList>
            <person name="Will S."/>
            <person name="Neumann-Schaal M."/>
            <person name="Henke P."/>
        </authorList>
    </citation>
    <scope>NUCLEOTIDE SEQUENCE</scope>
    <source>
        <strain evidence="1">PCC 7102</strain>
    </source>
</reference>